<dbReference type="InterPro" id="IPR011604">
    <property type="entry name" value="PDDEXK-like_dom_sf"/>
</dbReference>
<dbReference type="GO" id="GO:0046872">
    <property type="term" value="F:metal ion binding"/>
    <property type="evidence" value="ECO:0007669"/>
    <property type="project" value="UniProtKB-UniRule"/>
</dbReference>
<comment type="subunit">
    <text evidence="13 14">Homodimer, forms a heterotetramer with a Cas2 homodimer.</text>
</comment>
<comment type="similarity">
    <text evidence="14">Belongs to the CRISPR-associated endonuclease Cas1 family.</text>
</comment>
<evidence type="ECO:0000256" key="4">
    <source>
        <dbReference type="ARBA" id="ARBA00022801"/>
    </source>
</evidence>
<dbReference type="GO" id="GO:0003677">
    <property type="term" value="F:DNA binding"/>
    <property type="evidence" value="ECO:0007669"/>
    <property type="project" value="UniProtKB-KW"/>
</dbReference>
<keyword evidence="11 14" id="KW-0464">Manganese</keyword>
<dbReference type="CDD" id="cd09634">
    <property type="entry name" value="Cas1_I-II-III"/>
    <property type="match status" value="1"/>
</dbReference>
<dbReference type="InterPro" id="IPR013343">
    <property type="entry name" value="CRISPR-assoc_prot_Cas4"/>
</dbReference>
<dbReference type="GO" id="GO:0004519">
    <property type="term" value="F:endonuclease activity"/>
    <property type="evidence" value="ECO:0007669"/>
    <property type="project" value="UniProtKB-UniRule"/>
</dbReference>
<gene>
    <name evidence="14 16" type="primary">cas1</name>
    <name evidence="16" type="ORF">ENW55_01675</name>
</gene>
<proteinExistence type="inferred from homology"/>
<evidence type="ECO:0000256" key="3">
    <source>
        <dbReference type="ARBA" id="ARBA00022759"/>
    </source>
</evidence>
<keyword evidence="9 14" id="KW-0051">Antiviral defense</keyword>
<evidence type="ECO:0000256" key="8">
    <source>
        <dbReference type="ARBA" id="ARBA00023014"/>
    </source>
</evidence>
<evidence type="ECO:0000256" key="2">
    <source>
        <dbReference type="ARBA" id="ARBA00022723"/>
    </source>
</evidence>
<evidence type="ECO:0000256" key="10">
    <source>
        <dbReference type="ARBA" id="ARBA00023125"/>
    </source>
</evidence>
<dbReference type="InterPro" id="IPR042211">
    <property type="entry name" value="CRISPR-assoc_Cas1_N"/>
</dbReference>
<evidence type="ECO:0000259" key="15">
    <source>
        <dbReference type="Pfam" id="PF01930"/>
    </source>
</evidence>
<comment type="cofactor">
    <cofactor evidence="14">
        <name>Mg(2+)</name>
        <dbReference type="ChEBI" id="CHEBI:18420"/>
    </cofactor>
    <cofactor evidence="14">
        <name>Mn(2+)</name>
        <dbReference type="ChEBI" id="CHEBI:29035"/>
    </cofactor>
</comment>
<dbReference type="Pfam" id="PF01930">
    <property type="entry name" value="Cas_Cas4"/>
    <property type="match status" value="1"/>
</dbReference>
<feature type="binding site" evidence="14">
    <location>
        <position position="484"/>
    </location>
    <ligand>
        <name>Mn(2+)</name>
        <dbReference type="ChEBI" id="CHEBI:29035"/>
    </ligand>
</feature>
<keyword evidence="6 14" id="KW-0460">Magnesium</keyword>
<protein>
    <recommendedName>
        <fullName evidence="14">CRISPR-associated endonuclease Cas1</fullName>
        <ecNumber evidence="14">3.1.-.-</ecNumber>
    </recommendedName>
</protein>
<evidence type="ECO:0000256" key="14">
    <source>
        <dbReference type="HAMAP-Rule" id="MF_01470"/>
    </source>
</evidence>
<dbReference type="PANTHER" id="PTHR34353:SF2">
    <property type="entry name" value="CRISPR-ASSOCIATED ENDONUCLEASE CAS1 1"/>
    <property type="match status" value="1"/>
</dbReference>
<dbReference type="Gene3D" id="3.90.320.10">
    <property type="match status" value="1"/>
</dbReference>
<sequence length="579" mass="66670">MFPTRFSPGQSRSQWICSKSLDRIRSFEGTILSRRKTLEMRFVSEVKIQMEMEEEIPIFAINAYLYCPYRYYIEYVKGQFSTNEHVEEGRYIGEKKSKKSQTKGYKRRQGIFVHSNSLGIYGFVDEVIKTDEKTIIVETKKGNATKPFKNDVLQLIAYLICYRETFDEDIKKVVGRLHYVGSEKKFEVKADSALISQLRETLQKMRKIAYEPPQPQYNKKRCFPCSLLDICMPSVEESDQDLVRKVTPHSYKPPIFVSSQGAFVGRVGESIVISHSGEELLKAHFSEIGTLYLMGNVQISSQALKLLVQNAIPIVFTDINGALSAVCTGAVPKNVFLRLKQLETYKDQEKRLCLAKKIVLGKVRNQVFVLTKKSLLRGEEKAKFKELEQAISDCGNFDELLGIEGLCANMYFEIYKRAFEPVWNFNERNRRPPKDPINALLSFGYTLLHNTVLSVLVGIGFEPLIGVLHTDHYGRFALALDLMEEFRPIIVDQLVLSLVNLRHIKPSDFIENIQNAFVLTDRGRKKFLEHYKGRLETKHHHPILNTSIEYLRIIEVQARLFEKCILGEVNEYTPFVVTK</sequence>
<dbReference type="GO" id="GO:0043571">
    <property type="term" value="P:maintenance of CRISPR repeat elements"/>
    <property type="evidence" value="ECO:0007669"/>
    <property type="project" value="UniProtKB-UniRule"/>
</dbReference>
<keyword evidence="4 14" id="KW-0378">Hydrolase</keyword>
<organism evidence="16">
    <name type="scientific">Pseudothermotoga hypogea</name>
    <dbReference type="NCBI Taxonomy" id="57487"/>
    <lineage>
        <taxon>Bacteria</taxon>
        <taxon>Thermotogati</taxon>
        <taxon>Thermotogota</taxon>
        <taxon>Thermotogae</taxon>
        <taxon>Thermotogales</taxon>
        <taxon>Thermotogaceae</taxon>
        <taxon>Pseudothermotoga</taxon>
    </lineage>
</organism>
<comment type="function">
    <text evidence="14">CRISPR (clustered regularly interspaced short palindromic repeat), is an adaptive immune system that provides protection against mobile genetic elements (viruses, transposable elements and conjugative plasmids). CRISPR clusters contain spacers, sequences complementary to antecedent mobile elements, and target invading nucleic acids. CRISPR clusters are transcribed and processed into CRISPR RNA (crRNA). Acts as a dsDNA endonuclease. Involved in the integration of spacer DNA into the CRISPR cassette.</text>
</comment>
<dbReference type="Pfam" id="PF01867">
    <property type="entry name" value="Cas_Cas1"/>
    <property type="match status" value="1"/>
</dbReference>
<dbReference type="Gene3D" id="1.20.120.920">
    <property type="entry name" value="CRISPR-associated endonuclease Cas1, C-terminal domain"/>
    <property type="match status" value="1"/>
</dbReference>
<keyword evidence="1 14" id="KW-0540">Nuclease</keyword>
<evidence type="ECO:0000256" key="1">
    <source>
        <dbReference type="ARBA" id="ARBA00022722"/>
    </source>
</evidence>
<keyword evidence="10 14" id="KW-0238">DNA-binding</keyword>
<evidence type="ECO:0000256" key="6">
    <source>
        <dbReference type="ARBA" id="ARBA00022842"/>
    </source>
</evidence>
<dbReference type="NCBIfam" id="TIGR00287">
    <property type="entry name" value="cas1"/>
    <property type="match status" value="1"/>
</dbReference>
<keyword evidence="8" id="KW-0411">Iron-sulfur</keyword>
<evidence type="ECO:0000256" key="9">
    <source>
        <dbReference type="ARBA" id="ARBA00023118"/>
    </source>
</evidence>
<feature type="binding site" evidence="14">
    <location>
        <position position="469"/>
    </location>
    <ligand>
        <name>Mn(2+)</name>
        <dbReference type="ChEBI" id="CHEBI:29035"/>
    </ligand>
</feature>
<evidence type="ECO:0000313" key="16">
    <source>
        <dbReference type="EMBL" id="HGZ78679.1"/>
    </source>
</evidence>
<evidence type="ECO:0000256" key="7">
    <source>
        <dbReference type="ARBA" id="ARBA00023004"/>
    </source>
</evidence>
<reference evidence="16" key="1">
    <citation type="journal article" date="2020" name="mSystems">
        <title>Genome- and Community-Level Interaction Insights into Carbon Utilization and Element Cycling Functions of Hydrothermarchaeota in Hydrothermal Sediment.</title>
        <authorList>
            <person name="Zhou Z."/>
            <person name="Liu Y."/>
            <person name="Xu W."/>
            <person name="Pan J."/>
            <person name="Luo Z.H."/>
            <person name="Li M."/>
        </authorList>
    </citation>
    <scope>NUCLEOTIDE SEQUENCE [LARGE SCALE GENOMIC DNA]</scope>
    <source>
        <strain evidence="16">SpSt-86</strain>
    </source>
</reference>
<dbReference type="InterPro" id="IPR002729">
    <property type="entry name" value="CRISPR-assoc_Cas1"/>
</dbReference>
<keyword evidence="7" id="KW-0408">Iron</keyword>
<evidence type="ECO:0000256" key="5">
    <source>
        <dbReference type="ARBA" id="ARBA00022839"/>
    </source>
</evidence>
<keyword evidence="5" id="KW-0269">Exonuclease</keyword>
<accession>A0A832MMG0</accession>
<dbReference type="InterPro" id="IPR042206">
    <property type="entry name" value="CRISPR-assoc_Cas1_C"/>
</dbReference>
<comment type="catalytic activity">
    <reaction evidence="12">
        <text>exonucleolytic cleavage in the 5'- to 3'-direction to yield nucleoside 3'-phosphates.</text>
        <dbReference type="EC" id="3.1.12.1"/>
    </reaction>
</comment>
<keyword evidence="3 14" id="KW-0255">Endonuclease</keyword>
<dbReference type="Gene3D" id="3.100.10.20">
    <property type="entry name" value="CRISPR-associated endonuclease Cas1, N-terminal domain"/>
    <property type="match status" value="1"/>
</dbReference>
<evidence type="ECO:0000256" key="13">
    <source>
        <dbReference type="ARBA" id="ARBA00038592"/>
    </source>
</evidence>
<dbReference type="InterPro" id="IPR050646">
    <property type="entry name" value="Cas1"/>
</dbReference>
<feature type="binding site" evidence="14">
    <location>
        <position position="404"/>
    </location>
    <ligand>
        <name>Mn(2+)</name>
        <dbReference type="ChEBI" id="CHEBI:29035"/>
    </ligand>
</feature>
<dbReference type="NCBIfam" id="TIGR00372">
    <property type="entry name" value="cas4"/>
    <property type="match status" value="1"/>
</dbReference>
<dbReference type="GO" id="GO:0051536">
    <property type="term" value="F:iron-sulfur cluster binding"/>
    <property type="evidence" value="ECO:0007669"/>
    <property type="project" value="UniProtKB-KW"/>
</dbReference>
<keyword evidence="2 14" id="KW-0479">Metal-binding</keyword>
<dbReference type="PANTHER" id="PTHR34353">
    <property type="entry name" value="CRISPR-ASSOCIATED ENDONUCLEASE CAS1 1"/>
    <property type="match status" value="1"/>
</dbReference>
<dbReference type="EC" id="3.1.-.-" evidence="14"/>
<dbReference type="EMBL" id="DTKQ01000013">
    <property type="protein sequence ID" value="HGZ78679.1"/>
    <property type="molecule type" value="Genomic_DNA"/>
</dbReference>
<dbReference type="InterPro" id="IPR022765">
    <property type="entry name" value="Dna2/Cas4_DUF83"/>
</dbReference>
<dbReference type="GO" id="GO:0051607">
    <property type="term" value="P:defense response to virus"/>
    <property type="evidence" value="ECO:0007669"/>
    <property type="project" value="UniProtKB-UniRule"/>
</dbReference>
<feature type="domain" description="DUF83" evidence="15">
    <location>
        <begin position="59"/>
        <end position="232"/>
    </location>
</feature>
<dbReference type="HAMAP" id="MF_01470">
    <property type="entry name" value="Cas1"/>
    <property type="match status" value="1"/>
</dbReference>
<name>A0A832MMG0_9THEM</name>
<dbReference type="AlphaFoldDB" id="A0A832MMG0"/>
<dbReference type="GO" id="GO:0004527">
    <property type="term" value="F:exonuclease activity"/>
    <property type="evidence" value="ECO:0007669"/>
    <property type="project" value="UniProtKB-KW"/>
</dbReference>
<evidence type="ECO:0000256" key="12">
    <source>
        <dbReference type="ARBA" id="ARBA00033996"/>
    </source>
</evidence>
<evidence type="ECO:0000256" key="11">
    <source>
        <dbReference type="ARBA" id="ARBA00023211"/>
    </source>
</evidence>
<comment type="caution">
    <text evidence="16">The sequence shown here is derived from an EMBL/GenBank/DDBJ whole genome shotgun (WGS) entry which is preliminary data.</text>
</comment>